<evidence type="ECO:0000313" key="4">
    <source>
        <dbReference type="Proteomes" id="UP000677228"/>
    </source>
</evidence>
<dbReference type="AlphaFoldDB" id="A0A8S2G0U2"/>
<dbReference type="Pfam" id="PF13307">
    <property type="entry name" value="Helicase_C_2"/>
    <property type="match status" value="1"/>
</dbReference>
<dbReference type="PANTHER" id="PTHR11472">
    <property type="entry name" value="DNA REPAIR DEAD HELICASE RAD3/XP-D SUBFAMILY MEMBER"/>
    <property type="match status" value="1"/>
</dbReference>
<dbReference type="Gene3D" id="3.40.50.300">
    <property type="entry name" value="P-loop containing nucleotide triphosphate hydrolases"/>
    <property type="match status" value="1"/>
</dbReference>
<dbReference type="EMBL" id="CAJOBA010076584">
    <property type="protein sequence ID" value="CAF4420859.1"/>
    <property type="molecule type" value="Genomic_DNA"/>
</dbReference>
<evidence type="ECO:0000259" key="1">
    <source>
        <dbReference type="Pfam" id="PF13307"/>
    </source>
</evidence>
<evidence type="ECO:0000313" key="2">
    <source>
        <dbReference type="EMBL" id="CAF1608367.1"/>
    </source>
</evidence>
<name>A0A8S2G0U2_9BILA</name>
<dbReference type="InterPro" id="IPR045028">
    <property type="entry name" value="DinG/Rad3-like"/>
</dbReference>
<dbReference type="EMBL" id="CAJNOK010052466">
    <property type="protein sequence ID" value="CAF1608367.1"/>
    <property type="molecule type" value="Genomic_DNA"/>
</dbReference>
<evidence type="ECO:0000313" key="3">
    <source>
        <dbReference type="EMBL" id="CAF4420859.1"/>
    </source>
</evidence>
<dbReference type="GO" id="GO:0045951">
    <property type="term" value="P:positive regulation of mitotic recombination"/>
    <property type="evidence" value="ECO:0007669"/>
    <property type="project" value="TreeGrafter"/>
</dbReference>
<proteinExistence type="predicted"/>
<dbReference type="GO" id="GO:0006366">
    <property type="term" value="P:transcription by RNA polymerase II"/>
    <property type="evidence" value="ECO:0007669"/>
    <property type="project" value="TreeGrafter"/>
</dbReference>
<dbReference type="GO" id="GO:0016818">
    <property type="term" value="F:hydrolase activity, acting on acid anhydrides, in phosphorus-containing anhydrides"/>
    <property type="evidence" value="ECO:0007669"/>
    <property type="project" value="InterPro"/>
</dbReference>
<dbReference type="GO" id="GO:0005634">
    <property type="term" value="C:nucleus"/>
    <property type="evidence" value="ECO:0007669"/>
    <property type="project" value="TreeGrafter"/>
</dbReference>
<reference evidence="2" key="1">
    <citation type="submission" date="2021-02" db="EMBL/GenBank/DDBJ databases">
        <authorList>
            <person name="Nowell W R."/>
        </authorList>
    </citation>
    <scope>NUCLEOTIDE SEQUENCE</scope>
</reference>
<gene>
    <name evidence="2" type="ORF">OVA965_LOCUS42511</name>
    <name evidence="3" type="ORF">TMI583_LOCUS44447</name>
</gene>
<comment type="caution">
    <text evidence="2">The sequence shown here is derived from an EMBL/GenBank/DDBJ whole genome shotgun (WGS) entry which is preliminary data.</text>
</comment>
<feature type="non-terminal residue" evidence="2">
    <location>
        <position position="1"/>
    </location>
</feature>
<dbReference type="Proteomes" id="UP000677228">
    <property type="component" value="Unassembled WGS sequence"/>
</dbReference>
<dbReference type="Proteomes" id="UP000682733">
    <property type="component" value="Unassembled WGS sequence"/>
</dbReference>
<accession>A0A8S2G0U2</accession>
<protein>
    <recommendedName>
        <fullName evidence="1">ATP-dependent helicase C-terminal domain-containing protein</fullName>
    </recommendedName>
</protein>
<organism evidence="2 4">
    <name type="scientific">Didymodactylos carnosus</name>
    <dbReference type="NCBI Taxonomy" id="1234261"/>
    <lineage>
        <taxon>Eukaryota</taxon>
        <taxon>Metazoa</taxon>
        <taxon>Spiralia</taxon>
        <taxon>Gnathifera</taxon>
        <taxon>Rotifera</taxon>
        <taxon>Eurotatoria</taxon>
        <taxon>Bdelloidea</taxon>
        <taxon>Philodinida</taxon>
        <taxon>Philodinidae</taxon>
        <taxon>Didymodactylos</taxon>
    </lineage>
</organism>
<dbReference type="InterPro" id="IPR006555">
    <property type="entry name" value="ATP-dep_Helicase_C"/>
</dbReference>
<dbReference type="PANTHER" id="PTHR11472:SF1">
    <property type="entry name" value="GENERAL TRANSCRIPTION AND DNA REPAIR FACTOR IIH HELICASE SUBUNIT XPD"/>
    <property type="match status" value="1"/>
</dbReference>
<feature type="domain" description="ATP-dependent helicase C-terminal" evidence="1">
    <location>
        <begin position="2"/>
        <end position="43"/>
    </location>
</feature>
<dbReference type="InterPro" id="IPR027417">
    <property type="entry name" value="P-loop_NTPase"/>
</dbReference>
<dbReference type="GO" id="GO:0005524">
    <property type="term" value="F:ATP binding"/>
    <property type="evidence" value="ECO:0007669"/>
    <property type="project" value="InterPro"/>
</dbReference>
<dbReference type="GO" id="GO:0003684">
    <property type="term" value="F:damaged DNA binding"/>
    <property type="evidence" value="ECO:0007669"/>
    <property type="project" value="TreeGrafter"/>
</dbReference>
<dbReference type="GO" id="GO:0003678">
    <property type="term" value="F:DNA helicase activity"/>
    <property type="evidence" value="ECO:0007669"/>
    <property type="project" value="TreeGrafter"/>
</dbReference>
<sequence>LRHASQCVGRVLRGKSDYGIMIFADKRFLRSDKRLKIPKWIQEYLHDGLCNLSIEECVQIVKKWLKDMAQPLKQEDQLGISLLAEEHLQSHDVIKKIEERCIQI</sequence>